<protein>
    <submittedName>
        <fullName evidence="10">Histidine kinase</fullName>
    </submittedName>
</protein>
<feature type="domain" description="Histidine kinase/HSP90-like ATPase" evidence="7">
    <location>
        <begin position="898"/>
        <end position="988"/>
    </location>
</feature>
<feature type="domain" description="Two component regulator three Y" evidence="8">
    <location>
        <begin position="685"/>
        <end position="742"/>
    </location>
</feature>
<keyword evidence="5" id="KW-0812">Transmembrane</keyword>
<keyword evidence="3" id="KW-0902">Two-component regulatory system</keyword>
<dbReference type="InterPro" id="IPR050482">
    <property type="entry name" value="Sensor_HK_TwoCompSys"/>
</dbReference>
<evidence type="ECO:0000256" key="5">
    <source>
        <dbReference type="SAM" id="Phobius"/>
    </source>
</evidence>
<keyword evidence="5" id="KW-1133">Transmembrane helix</keyword>
<dbReference type="Gene3D" id="2.60.40.10">
    <property type="entry name" value="Immunoglobulins"/>
    <property type="match status" value="1"/>
</dbReference>
<dbReference type="InterPro" id="IPR011123">
    <property type="entry name" value="Y_Y_Y"/>
</dbReference>
<feature type="signal peptide" evidence="6">
    <location>
        <begin position="1"/>
        <end position="37"/>
    </location>
</feature>
<name>A0ABY5J564_9GAMM</name>
<dbReference type="Gene3D" id="3.30.565.10">
    <property type="entry name" value="Histidine kinase-like ATPase, C-terminal domain"/>
    <property type="match status" value="1"/>
</dbReference>
<dbReference type="GO" id="GO:0016301">
    <property type="term" value="F:kinase activity"/>
    <property type="evidence" value="ECO:0007669"/>
    <property type="project" value="UniProtKB-KW"/>
</dbReference>
<dbReference type="InterPro" id="IPR013783">
    <property type="entry name" value="Ig-like_fold"/>
</dbReference>
<keyword evidence="6" id="KW-0732">Signal</keyword>
<dbReference type="PANTHER" id="PTHR24421:SF62">
    <property type="entry name" value="SENSORY TRANSDUCTION HISTIDINE KINASE"/>
    <property type="match status" value="1"/>
</dbReference>
<evidence type="ECO:0000256" key="6">
    <source>
        <dbReference type="SAM" id="SignalP"/>
    </source>
</evidence>
<dbReference type="InterPro" id="IPR036890">
    <property type="entry name" value="HATPase_C_sf"/>
</dbReference>
<dbReference type="Gene3D" id="1.20.5.1930">
    <property type="match status" value="1"/>
</dbReference>
<evidence type="ECO:0000256" key="2">
    <source>
        <dbReference type="ARBA" id="ARBA00022777"/>
    </source>
</evidence>
<evidence type="ECO:0000256" key="1">
    <source>
        <dbReference type="ARBA" id="ARBA00022679"/>
    </source>
</evidence>
<keyword evidence="2 10" id="KW-0418">Kinase</keyword>
<dbReference type="SUPFAM" id="SSF63829">
    <property type="entry name" value="Calcium-dependent phosphotriesterase"/>
    <property type="match status" value="1"/>
</dbReference>
<proteinExistence type="predicted"/>
<feature type="transmembrane region" description="Helical" evidence="5">
    <location>
        <begin position="753"/>
        <end position="770"/>
    </location>
</feature>
<dbReference type="SUPFAM" id="SSF55874">
    <property type="entry name" value="ATPase domain of HSP90 chaperone/DNA topoisomerase II/histidine kinase"/>
    <property type="match status" value="1"/>
</dbReference>
<dbReference type="Gene3D" id="2.130.10.10">
    <property type="entry name" value="YVTN repeat-like/Quinoprotein amine dehydrogenase"/>
    <property type="match status" value="2"/>
</dbReference>
<keyword evidence="1" id="KW-0808">Transferase</keyword>
<dbReference type="Pfam" id="PF07495">
    <property type="entry name" value="Y_Y_Y"/>
    <property type="match status" value="1"/>
</dbReference>
<feature type="chain" id="PRO_5045110760" evidence="6">
    <location>
        <begin position="38"/>
        <end position="1015"/>
    </location>
</feature>
<evidence type="ECO:0000259" key="7">
    <source>
        <dbReference type="Pfam" id="PF02518"/>
    </source>
</evidence>
<organism evidence="10 11">
    <name type="scientific">Phytopseudomonas seleniipraecipitans</name>
    <dbReference type="NCBI Taxonomy" id="640205"/>
    <lineage>
        <taxon>Bacteria</taxon>
        <taxon>Pseudomonadati</taxon>
        <taxon>Pseudomonadota</taxon>
        <taxon>Gammaproteobacteria</taxon>
        <taxon>Pseudomonadales</taxon>
        <taxon>Pseudomonadaceae</taxon>
        <taxon>Phytopseudomonas</taxon>
    </lineage>
</organism>
<keyword evidence="5" id="KW-0472">Membrane</keyword>
<dbReference type="RefSeq" id="WP_164090921.1">
    <property type="nucleotide sequence ID" value="NZ_CP076114.1"/>
</dbReference>
<gene>
    <name evidence="10" type="ORF">D16iCDA_16185</name>
</gene>
<reference evidence="10" key="1">
    <citation type="submission" date="2021-05" db="EMBL/GenBank/DDBJ databases">
        <title>Complete genome sequence of Pseudomonas seleniipraecipitans strain D1-6.</title>
        <authorList>
            <person name="Lafi F."/>
            <person name="Eida A."/>
            <person name="Alam I."/>
            <person name="Hert H."/>
            <person name="Saad M."/>
        </authorList>
    </citation>
    <scope>NUCLEOTIDE SEQUENCE</scope>
    <source>
        <strain evidence="10">D1-6</strain>
    </source>
</reference>
<evidence type="ECO:0000259" key="8">
    <source>
        <dbReference type="Pfam" id="PF07495"/>
    </source>
</evidence>
<dbReference type="InterPro" id="IPR015943">
    <property type="entry name" value="WD40/YVTN_repeat-like_dom_sf"/>
</dbReference>
<keyword evidence="11" id="KW-1185">Reference proteome</keyword>
<dbReference type="Pfam" id="PF07730">
    <property type="entry name" value="HisKA_3"/>
    <property type="match status" value="1"/>
</dbReference>
<evidence type="ECO:0000256" key="4">
    <source>
        <dbReference type="SAM" id="Coils"/>
    </source>
</evidence>
<dbReference type="SUPFAM" id="SSF101898">
    <property type="entry name" value="NHL repeat"/>
    <property type="match status" value="1"/>
</dbReference>
<dbReference type="CDD" id="cd16917">
    <property type="entry name" value="HATPase_UhpB-NarQ-NarX-like"/>
    <property type="match status" value="1"/>
</dbReference>
<sequence>MNPPRLPETASLPALTRRCCAWLLAGALGMVALTSQAEPLALREHHRWTNADDDGPNQVGALAQTTDGYLWLGSDDGLLRFDGFNFIRYLPGDDQPLGTVASLLALDDGLWVGLRAGGARLIEGPTSRYFAPGQGLPTGPLYGFARDADGVIWAAAHDGLARFDGQRWHSVGEAEGFAGHGARAVFVDRAGATWTASSTRLYQRPAGAQRFQEVPGDLDWASQIAQAADGTIWVGERYVNRLHHVAQQRLQSQVVDSPINGLLFDRRGGLWASTPGNGLRRYETAGEQLDDLYEERLTSAQGLSADYLWPLLEDRDGTVWAGSSGGLDRFRLREMTPAPLPADTLNAALAVSSDGALWAASNHHALMRLHGKALQRWSIAEPVTSLIAGRDGTVWAGGPHGIWRGTPSGIQHQAELPPEAADDTSIRAMTVGADGALWVSINRLGLYVLRGDSWQALPHPSEAPSQVMPVSASSDAEGRLWFGYRDNLIVTYQGDEVRQWGAAQGLDIGHVTAQLHHEGADWVGGQHGLARFDGQRFQTLQLPDNGQFDNLYAILPGHGGDLWVHGKAGIIQLPAAELRRALDEPGYRLRYRSVGLDGSLANDPYRVLPLPTAVRGQNGRLWFSTSAGVSWIDPASQPPAPPVPPVVIEAVQVDGAPQPLTAPLNLPAATQRLVIDYTALNLRAPQSLAFRYRLQGYDRDWIEAGRQRRATYTGLPAGSYRFEVQTFDQSGAVPAAPTVLAFSVEPVFYLRPLFYLPLGAALLFGLWWLHRRVVRRDIQRLQLRLQAQQAERERIARELHDTLLQGLQGLMLRFQAAADTLPVEHPARARLERALDRADEVMNEGRERVQALRLPGAPGIGLSAELAQFGQMLDEPGLTFAVQVSGHKRPLHPLVHDEAYRIAAEAIGNAVRHAVARRIEVRLVYGGRRFQLRVDDDGQGIAPDYTAAEGRPGRWGIRGMHERAHAIGARFTVQQLVSGGTRVQLELSASLAYADRTSSFWRRWLGPRSPTEDKA</sequence>
<accession>A0ABY5J564</accession>
<evidence type="ECO:0000259" key="9">
    <source>
        <dbReference type="Pfam" id="PF07730"/>
    </source>
</evidence>
<dbReference type="EMBL" id="CP076114">
    <property type="protein sequence ID" value="UUD63217.1"/>
    <property type="molecule type" value="Genomic_DNA"/>
</dbReference>
<dbReference type="InterPro" id="IPR011712">
    <property type="entry name" value="Sig_transdc_His_kin_sub3_dim/P"/>
</dbReference>
<evidence type="ECO:0000313" key="11">
    <source>
        <dbReference type="Proteomes" id="UP000887421"/>
    </source>
</evidence>
<dbReference type="Proteomes" id="UP000887421">
    <property type="component" value="Chromosome"/>
</dbReference>
<evidence type="ECO:0000256" key="3">
    <source>
        <dbReference type="ARBA" id="ARBA00023012"/>
    </source>
</evidence>
<dbReference type="InterPro" id="IPR003594">
    <property type="entry name" value="HATPase_dom"/>
</dbReference>
<dbReference type="PANTHER" id="PTHR24421">
    <property type="entry name" value="NITRATE/NITRITE SENSOR PROTEIN NARX-RELATED"/>
    <property type="match status" value="1"/>
</dbReference>
<feature type="coiled-coil region" evidence="4">
    <location>
        <begin position="771"/>
        <end position="798"/>
    </location>
</feature>
<dbReference type="Pfam" id="PF02518">
    <property type="entry name" value="HATPase_c"/>
    <property type="match status" value="1"/>
</dbReference>
<feature type="domain" description="Signal transduction histidine kinase subgroup 3 dimerisation and phosphoacceptor" evidence="9">
    <location>
        <begin position="791"/>
        <end position="856"/>
    </location>
</feature>
<keyword evidence="4" id="KW-0175">Coiled coil</keyword>
<evidence type="ECO:0000313" key="10">
    <source>
        <dbReference type="EMBL" id="UUD63217.1"/>
    </source>
</evidence>